<dbReference type="STRING" id="1128400.I2FPI6"/>
<dbReference type="AlphaFoldDB" id="I2FPI6"/>
<dbReference type="Pfam" id="PF07727">
    <property type="entry name" value="RVT_2"/>
    <property type="match status" value="1"/>
</dbReference>
<sequence length="331" mass="38294">MSWNDCMVMTPIQDMDALHYKNIDDIEDLGYDEVDEHDKESQHPINNIYQPPLELDMVFEDNIPIPRPTETVFEYPSIQSRAVVEHLSMQMAQHYHNIFATTHDMYPWLHPTMLAILLETYLQMFPPVADLHCFQENLQCNGRLADISDLPAYDASTYVISATNLKPSVKEALTRLDQIHWCKAIRAEMDGLESMNIWETVDRLEGVNLVDSKLVLQVKTDASNVPYKFKARFCAHGFSQREGIDYDEIFTPVVPRDAIWTLLVITASFDWELNSIDVMQAYLNTELHHHIYLKPPEGAKVPANKVYKLVKSLYGLKQSGREWHMELDTHL</sequence>
<dbReference type="eggNOG" id="KOG0017">
    <property type="taxonomic scope" value="Eukaryota"/>
</dbReference>
<keyword evidence="3" id="KW-1185">Reference proteome</keyword>
<dbReference type="EMBL" id="CAGI01000137">
    <property type="protein sequence ID" value="CCF48829.1"/>
    <property type="molecule type" value="Genomic_DNA"/>
</dbReference>
<accession>I2FPI6</accession>
<evidence type="ECO:0000313" key="2">
    <source>
        <dbReference type="EMBL" id="CCF48829.1"/>
    </source>
</evidence>
<protein>
    <recommendedName>
        <fullName evidence="1">Reverse transcriptase Ty1/copia-type domain-containing protein</fullName>
    </recommendedName>
</protein>
<comment type="caution">
    <text evidence="2">The sequence shown here is derived from an EMBL/GenBank/DDBJ whole genome shotgun (WGS) entry which is preliminary data.</text>
</comment>
<organism evidence="2 3">
    <name type="scientific">Ustilago hordei</name>
    <name type="common">Barley covered smut fungus</name>
    <dbReference type="NCBI Taxonomy" id="120017"/>
    <lineage>
        <taxon>Eukaryota</taxon>
        <taxon>Fungi</taxon>
        <taxon>Dikarya</taxon>
        <taxon>Basidiomycota</taxon>
        <taxon>Ustilaginomycotina</taxon>
        <taxon>Ustilaginomycetes</taxon>
        <taxon>Ustilaginales</taxon>
        <taxon>Ustilaginaceae</taxon>
        <taxon>Ustilago</taxon>
    </lineage>
</organism>
<reference evidence="2 3" key="1">
    <citation type="journal article" date="2012" name="Plant Cell">
        <title>Genome comparison of barley and maize smut fungi reveals targeted loss of RNA silencing components and species-specific presence of transposable elements.</title>
        <authorList>
            <person name="Laurie J.D."/>
            <person name="Ali S."/>
            <person name="Linning R."/>
            <person name="Mannhaupt G."/>
            <person name="Wong P."/>
            <person name="Gueldener U."/>
            <person name="Muensterkoetter M."/>
            <person name="Moore R."/>
            <person name="Kahmann R."/>
            <person name="Bakkeren G."/>
            <person name="Schirawski J."/>
        </authorList>
    </citation>
    <scope>NUCLEOTIDE SEQUENCE [LARGE SCALE GENOMIC DNA]</scope>
    <source>
        <strain evidence="3">Uh4875-4</strain>
    </source>
</reference>
<dbReference type="Proteomes" id="UP000006174">
    <property type="component" value="Unassembled WGS sequence"/>
</dbReference>
<evidence type="ECO:0000259" key="1">
    <source>
        <dbReference type="Pfam" id="PF07727"/>
    </source>
</evidence>
<dbReference type="HOGENOM" id="CLU_042093_0_0_1"/>
<evidence type="ECO:0000313" key="3">
    <source>
        <dbReference type="Proteomes" id="UP000006174"/>
    </source>
</evidence>
<gene>
    <name evidence="2" type="ORF">UHOR_13402</name>
</gene>
<dbReference type="InterPro" id="IPR013103">
    <property type="entry name" value="RVT_2"/>
</dbReference>
<proteinExistence type="predicted"/>
<name>I2FPI6_USTHO</name>
<feature type="domain" description="Reverse transcriptase Ty1/copia-type" evidence="1">
    <location>
        <begin position="196"/>
        <end position="330"/>
    </location>
</feature>